<evidence type="ECO:0000313" key="2">
    <source>
        <dbReference type="Proteomes" id="UP001283361"/>
    </source>
</evidence>
<sequence>MVEFYTEYHNSKTEPQLLCPTALSAVLYLTSASPSQIIRTLRFPFASDQTRVFHFDCSKELHYPECWPLLDTLILSSVFKVRMFQSSKDPFLSAEKDACYKVHCRPITVGASQRDRFPGVLIPRVSIPNTDPFKWVKPPEMDRTALSAAAKFELALTLEQEVKERDGVIRSLVKQLRRANEENYKLLMKLSGFRGPAREKLYKENKVLKERLARVTRENLLIRGLARGEGREREGTKGK</sequence>
<proteinExistence type="predicted"/>
<gene>
    <name evidence="1" type="ORF">RRG08_053646</name>
</gene>
<reference evidence="1" key="1">
    <citation type="journal article" date="2023" name="G3 (Bethesda)">
        <title>A reference genome for the long-term kleptoplast-retaining sea slug Elysia crispata morphotype clarki.</title>
        <authorList>
            <person name="Eastman K.E."/>
            <person name="Pendleton A.L."/>
            <person name="Shaikh M.A."/>
            <person name="Suttiyut T."/>
            <person name="Ogas R."/>
            <person name="Tomko P."/>
            <person name="Gavelis G."/>
            <person name="Widhalm J.R."/>
            <person name="Wisecaver J.H."/>
        </authorList>
    </citation>
    <scope>NUCLEOTIDE SEQUENCE</scope>
    <source>
        <strain evidence="1">ECLA1</strain>
    </source>
</reference>
<organism evidence="1 2">
    <name type="scientific">Elysia crispata</name>
    <name type="common">lettuce slug</name>
    <dbReference type="NCBI Taxonomy" id="231223"/>
    <lineage>
        <taxon>Eukaryota</taxon>
        <taxon>Metazoa</taxon>
        <taxon>Spiralia</taxon>
        <taxon>Lophotrochozoa</taxon>
        <taxon>Mollusca</taxon>
        <taxon>Gastropoda</taxon>
        <taxon>Heterobranchia</taxon>
        <taxon>Euthyneura</taxon>
        <taxon>Panpulmonata</taxon>
        <taxon>Sacoglossa</taxon>
        <taxon>Placobranchoidea</taxon>
        <taxon>Plakobranchidae</taxon>
        <taxon>Elysia</taxon>
    </lineage>
</organism>
<protein>
    <submittedName>
        <fullName evidence="1">Uncharacterized protein</fullName>
    </submittedName>
</protein>
<dbReference type="AlphaFoldDB" id="A0AAE1A2Q4"/>
<dbReference type="Proteomes" id="UP001283361">
    <property type="component" value="Unassembled WGS sequence"/>
</dbReference>
<keyword evidence="2" id="KW-1185">Reference proteome</keyword>
<dbReference type="EMBL" id="JAWDGP010002865">
    <property type="protein sequence ID" value="KAK3779202.1"/>
    <property type="molecule type" value="Genomic_DNA"/>
</dbReference>
<name>A0AAE1A2Q4_9GAST</name>
<accession>A0AAE1A2Q4</accession>
<evidence type="ECO:0000313" key="1">
    <source>
        <dbReference type="EMBL" id="KAK3779202.1"/>
    </source>
</evidence>
<comment type="caution">
    <text evidence="1">The sequence shown here is derived from an EMBL/GenBank/DDBJ whole genome shotgun (WGS) entry which is preliminary data.</text>
</comment>